<dbReference type="KEGG" id="dax:FDQ92_09480"/>
<dbReference type="EMBL" id="CP040098">
    <property type="protein sequence ID" value="QCQ22370.1"/>
    <property type="molecule type" value="Genomic_DNA"/>
</dbReference>
<dbReference type="PANTHER" id="PTHR35004:SF7">
    <property type="entry name" value="INTEGRASE PROTEIN"/>
    <property type="match status" value="1"/>
</dbReference>
<keyword evidence="2" id="KW-1185">Reference proteome</keyword>
<gene>
    <name evidence="1" type="ORF">FDQ92_09480</name>
</gene>
<dbReference type="Proteomes" id="UP000298602">
    <property type="component" value="Chromosome"/>
</dbReference>
<organism evidence="1 2">
    <name type="scientific">Desulfoglaeba alkanexedens ALDC</name>
    <dbReference type="NCBI Taxonomy" id="980445"/>
    <lineage>
        <taxon>Bacteria</taxon>
        <taxon>Pseudomonadati</taxon>
        <taxon>Thermodesulfobacteriota</taxon>
        <taxon>Syntrophobacteria</taxon>
        <taxon>Syntrophobacterales</taxon>
        <taxon>Syntrophobacteraceae</taxon>
        <taxon>Desulfoglaeba</taxon>
    </lineage>
</organism>
<dbReference type="OrthoDB" id="9798623at2"/>
<name>A0A4P8L3E1_9BACT</name>
<dbReference type="RefSeq" id="WP_137424493.1">
    <property type="nucleotide sequence ID" value="NZ_CP040098.1"/>
</dbReference>
<reference evidence="1 2" key="2">
    <citation type="submission" date="2019-05" db="EMBL/GenBank/DDBJ databases">
        <authorList>
            <person name="Suflita J.M."/>
            <person name="Marks C.R."/>
        </authorList>
    </citation>
    <scope>NUCLEOTIDE SEQUENCE [LARGE SCALE GENOMIC DNA]</scope>
    <source>
        <strain evidence="1 2">ALDC</strain>
    </source>
</reference>
<protein>
    <submittedName>
        <fullName evidence="1">Transposase</fullName>
    </submittedName>
</protein>
<dbReference type="AlphaFoldDB" id="A0A4P8L3E1"/>
<reference evidence="1 2" key="1">
    <citation type="submission" date="2019-05" db="EMBL/GenBank/DDBJ databases">
        <title>The Complete Genome Sequence of the n-alkane-degrading Desulfoglaeba alkanexedens ALDC reveals multiple alkylsuccinate synthase gene clusters.</title>
        <authorList>
            <person name="Callaghan A.V."/>
            <person name="Davidova I.A."/>
            <person name="Duncan K.E."/>
            <person name="Morris B."/>
            <person name="McInerney M.J."/>
        </authorList>
    </citation>
    <scope>NUCLEOTIDE SEQUENCE [LARGE SCALE GENOMIC DNA]</scope>
    <source>
        <strain evidence="1 2">ALDC</strain>
    </source>
</reference>
<sequence length="235" mass="27182">MDQYELIRTGYRVYGKSISELARLTGHCRNTVKKAIRGEPWGYREREHQAFPALGEHLAVIDGWLEGDRDKPCNQRHTARRIYHRLIEEQGFKGSESTVRRYVRLAKMQLGMAGSCTFIPCDPEAGYEGEVDWGGAIALIGGEAQRLKFFCMRSKYSGKHFVRFYPCERQQVFFDGHEQAYAFFGGVFPILIYDNLTAAVRKVMRGKDRQQQEAFSKFKAYYSLDARFIVMESFP</sequence>
<accession>A0A4P8L3E1</accession>
<proteinExistence type="predicted"/>
<evidence type="ECO:0000313" key="1">
    <source>
        <dbReference type="EMBL" id="QCQ22370.1"/>
    </source>
</evidence>
<evidence type="ECO:0000313" key="2">
    <source>
        <dbReference type="Proteomes" id="UP000298602"/>
    </source>
</evidence>
<dbReference type="PANTHER" id="PTHR35004">
    <property type="entry name" value="TRANSPOSASE RV3428C-RELATED"/>
    <property type="match status" value="1"/>
</dbReference>